<dbReference type="EMBL" id="DF970209">
    <property type="protein sequence ID" value="GAP66502.1"/>
    <property type="molecule type" value="Genomic_DNA"/>
</dbReference>
<evidence type="ECO:0008006" key="5">
    <source>
        <dbReference type="Google" id="ProtNLM"/>
    </source>
</evidence>
<keyword evidence="4" id="KW-1185">Reference proteome</keyword>
<dbReference type="STRING" id="1475481.GCA_000953855_01845"/>
<sequence>MAQFLLKTVISALLIAGASEAARRSTLAGALLASLPLTSLLAMLWLWRDTHDPARLAAFSLDILWLVLPSLALFVVLPLLLRAGVGFGWSLTGATAATLLAYAAGLRLAAVFGR</sequence>
<keyword evidence="1" id="KW-0472">Membrane</keyword>
<feature type="transmembrane region" description="Helical" evidence="1">
    <location>
        <begin position="28"/>
        <end position="47"/>
    </location>
</feature>
<dbReference type="AlphaFoldDB" id="A0A0K8QPZ9"/>
<organism evidence="3">
    <name type="scientific">Mizugakiibacter sediminis</name>
    <dbReference type="NCBI Taxonomy" id="1475481"/>
    <lineage>
        <taxon>Bacteria</taxon>
        <taxon>Pseudomonadati</taxon>
        <taxon>Pseudomonadota</taxon>
        <taxon>Gammaproteobacteria</taxon>
        <taxon>Lysobacterales</taxon>
        <taxon>Rhodanobacteraceae</taxon>
        <taxon>Mizugakiibacter</taxon>
    </lineage>
</organism>
<evidence type="ECO:0000256" key="1">
    <source>
        <dbReference type="SAM" id="Phobius"/>
    </source>
</evidence>
<name>A0A0K8QPZ9_9GAMM</name>
<dbReference type="EMBL" id="DF952434">
    <property type="protein sequence ID" value="GAN45922.1"/>
    <property type="molecule type" value="Genomic_DNA"/>
</dbReference>
<gene>
    <name evidence="2" type="ORF">MBSD_2512</name>
    <name evidence="3" type="ORF">MBSD_n1810</name>
</gene>
<accession>A0A0K8QPZ9</accession>
<evidence type="ECO:0000313" key="4">
    <source>
        <dbReference type="Proteomes" id="UP000253740"/>
    </source>
</evidence>
<proteinExistence type="predicted"/>
<dbReference type="Proteomes" id="UP000253740">
    <property type="component" value="Unassembled WGS sequence"/>
</dbReference>
<keyword evidence="1" id="KW-0812">Transmembrane</keyword>
<feature type="transmembrane region" description="Helical" evidence="1">
    <location>
        <begin position="59"/>
        <end position="81"/>
    </location>
</feature>
<protein>
    <recommendedName>
        <fullName evidence="5">DUF3147 family protein</fullName>
    </recommendedName>
</protein>
<dbReference type="NCBIfam" id="NF006749">
    <property type="entry name" value="PRK09272.1-2"/>
    <property type="match status" value="1"/>
</dbReference>
<reference evidence="2" key="1">
    <citation type="submission" date="2015-03" db="EMBL/GenBank/DDBJ databases">
        <title>Draft genome sequence of Mizugakiibacter sediminis skMP5.</title>
        <authorList>
            <person name="Watanabe T."/>
            <person name="Kojima H."/>
            <person name="Fukui M."/>
        </authorList>
    </citation>
    <scope>NUCLEOTIDE SEQUENCE</scope>
    <source>
        <strain evidence="2">SkMP5</strain>
    </source>
</reference>
<dbReference type="HOGENOM" id="CLU_148666_1_0_6"/>
<reference evidence="3" key="2">
    <citation type="submission" date="2015-08" db="EMBL/GenBank/DDBJ databases">
        <title>Complete DNA Sequence of Pseudomonas syringae pv. actinidiae, the Causal Agent of Kiwifruit Canker Disease.</title>
        <authorList>
            <person name="Rikkerink E.H.A."/>
            <person name="Fineran P.C."/>
        </authorList>
    </citation>
    <scope>NUCLEOTIDE SEQUENCE</scope>
    <source>
        <strain evidence="3">SkMP5</strain>
    </source>
</reference>
<feature type="transmembrane region" description="Helical" evidence="1">
    <location>
        <begin position="87"/>
        <end position="110"/>
    </location>
</feature>
<dbReference type="InterPro" id="IPR058117">
    <property type="entry name" value="BV97_02767-like"/>
</dbReference>
<keyword evidence="1" id="KW-1133">Transmembrane helix</keyword>
<evidence type="ECO:0000313" key="3">
    <source>
        <dbReference type="EMBL" id="GAP66502.1"/>
    </source>
</evidence>
<evidence type="ECO:0000313" key="2">
    <source>
        <dbReference type="EMBL" id="GAN45922.1"/>
    </source>
</evidence>
<dbReference type="RefSeq" id="WP_062537094.1">
    <property type="nucleotide sequence ID" value="NZ_DF970209.1"/>
</dbReference>